<evidence type="ECO:0000256" key="11">
    <source>
        <dbReference type="ARBA" id="ARBA00023065"/>
    </source>
</evidence>
<dbReference type="GO" id="GO:0043025">
    <property type="term" value="C:neuronal cell body"/>
    <property type="evidence" value="ECO:0007669"/>
    <property type="project" value="TreeGrafter"/>
</dbReference>
<evidence type="ECO:0000256" key="16">
    <source>
        <dbReference type="SAM" id="MobiDB-lite"/>
    </source>
</evidence>
<sequence length="776" mass="88450">MCEAGVIRNLCELKEQEMTVVAGDNMDETSAVPGHPQDTYSPDHDDHECCERVVINIAGLRFETQLKTLAQFPETLLGNPKKRMRYFDPLRNEYFFDRNRPSFDAILYYYQSGGRLRRPVNVPLDMFSEEIKFYELGAEAMEKFREDEGFIREEERPLPEREFQRQIWLLFEHPESSGPARGIAIVSVMVILISIVIFCLETLPELKEDPAGSYQTIGNTTFYYKPNILTDPFFIVETLCIIWFSFELIVRFFACPSKAAFFKNMMNTIDVVAIIPYFITLGTELAEDAEGKEGKGEQATSLAILRVIRLVRVFRIFKLSRHSKGLQILGQTLKASMRELGLLIFFLFIGVILFSSAVYFAEAEETESHFSSIPDAFWWAVVSMTTVGYVPVIVSNFNYFYHRETEGEEQAQLLNACNGSIAYPGHTMDEVSIQLGWFETQDCFQAENQTEAQLCTLLWEYAVLVLIGWSCWCGLSGSAAAMAIGKWLLYAGLALSLLALCFLTVAISSDHWYETDARRYRERCRAFSTRRTDPGFIYIPSHSLPLREPPPVMREPPPVMRERRELFGASAADECKRRYNSTTVGLWSTCYRLGFDRNIEELVMKGTIERCSYIKYYYTSSTLVRKDISYNVTKTIQQDDWHALHLRRMTAAFMGMALSIILFGWTIGLLGCCWDQGLMHYVAGLLFLMGGTFCIIALCTCVAGINFELSRYPRYLFSLPDDISHGYGWSMFSAWCGLGLTLIAGFFCTLAPSIQPPPPPSRTPYPKSRMENGTLS</sequence>
<dbReference type="Gene3D" id="3.30.710.10">
    <property type="entry name" value="Potassium Channel Kv1.1, Chain A"/>
    <property type="match status" value="1"/>
</dbReference>
<gene>
    <name evidence="19" type="ORF">QTP70_003933</name>
</gene>
<keyword evidence="3" id="KW-1003">Cell membrane</keyword>
<comment type="caution">
    <text evidence="19">The sequence shown here is derived from an EMBL/GenBank/DDBJ whole genome shotgun (WGS) entry which is preliminary data.</text>
</comment>
<evidence type="ECO:0000256" key="13">
    <source>
        <dbReference type="ARBA" id="ARBA00023139"/>
    </source>
</evidence>
<dbReference type="Proteomes" id="UP001274896">
    <property type="component" value="Unassembled WGS sequence"/>
</dbReference>
<evidence type="ECO:0000313" key="19">
    <source>
        <dbReference type="EMBL" id="KAK3535085.1"/>
    </source>
</evidence>
<dbReference type="InterPro" id="IPR027359">
    <property type="entry name" value="Volt_channel_dom_sf"/>
</dbReference>
<keyword evidence="13" id="KW-0564">Palmitate</keyword>
<dbReference type="Gene3D" id="1.20.140.150">
    <property type="match status" value="1"/>
</dbReference>
<dbReference type="InterPro" id="IPR028325">
    <property type="entry name" value="VG_K_chnl"/>
</dbReference>
<keyword evidence="5" id="KW-0597">Phosphoprotein</keyword>
<name>A0AAE0QWI1_9TELE</name>
<dbReference type="PRINTS" id="PR01491">
    <property type="entry name" value="KVCHANNEL"/>
</dbReference>
<keyword evidence="9" id="KW-0630">Potassium</keyword>
<accession>A0AAE0QWI1</accession>
<keyword evidence="2" id="KW-0813">Transport</keyword>
<dbReference type="GO" id="GO:0030425">
    <property type="term" value="C:dendrite"/>
    <property type="evidence" value="ECO:0007669"/>
    <property type="project" value="TreeGrafter"/>
</dbReference>
<reference evidence="19" key="1">
    <citation type="submission" date="2023-06" db="EMBL/GenBank/DDBJ databases">
        <title>Male Hemibagrus guttatus genome.</title>
        <authorList>
            <person name="Bian C."/>
        </authorList>
    </citation>
    <scope>NUCLEOTIDE SEQUENCE</scope>
    <source>
        <strain evidence="19">Male_cb2023</strain>
        <tissue evidence="19">Muscle</tissue>
    </source>
</reference>
<evidence type="ECO:0000256" key="1">
    <source>
        <dbReference type="ARBA" id="ARBA00004651"/>
    </source>
</evidence>
<dbReference type="InterPro" id="IPR005821">
    <property type="entry name" value="Ion_trans_dom"/>
</dbReference>
<feature type="transmembrane region" description="Helical" evidence="17">
    <location>
        <begin position="682"/>
        <end position="705"/>
    </location>
</feature>
<evidence type="ECO:0000256" key="2">
    <source>
        <dbReference type="ARBA" id="ARBA00022448"/>
    </source>
</evidence>
<evidence type="ECO:0000256" key="3">
    <source>
        <dbReference type="ARBA" id="ARBA00022475"/>
    </source>
</evidence>
<evidence type="ECO:0000256" key="7">
    <source>
        <dbReference type="ARBA" id="ARBA00022826"/>
    </source>
</evidence>
<dbReference type="PANTHER" id="PTHR11537">
    <property type="entry name" value="VOLTAGE-GATED POTASSIUM CHANNEL"/>
    <property type="match status" value="1"/>
</dbReference>
<evidence type="ECO:0000256" key="12">
    <source>
        <dbReference type="ARBA" id="ARBA00023136"/>
    </source>
</evidence>
<evidence type="ECO:0000313" key="20">
    <source>
        <dbReference type="Proteomes" id="UP001274896"/>
    </source>
</evidence>
<keyword evidence="11" id="KW-0406">Ion transport</keyword>
<dbReference type="FunFam" id="1.20.120.350:FF:000021">
    <property type="entry name" value="Potassium voltage-gated channel subfamily A member 3"/>
    <property type="match status" value="1"/>
</dbReference>
<dbReference type="GO" id="GO:0033270">
    <property type="term" value="C:paranode region of axon"/>
    <property type="evidence" value="ECO:0007669"/>
    <property type="project" value="TreeGrafter"/>
</dbReference>
<evidence type="ECO:0000256" key="6">
    <source>
        <dbReference type="ARBA" id="ARBA00022692"/>
    </source>
</evidence>
<evidence type="ECO:0000256" key="5">
    <source>
        <dbReference type="ARBA" id="ARBA00022553"/>
    </source>
</evidence>
<keyword evidence="10 17" id="KW-1133">Transmembrane helix</keyword>
<feature type="transmembrane region" description="Helical" evidence="17">
    <location>
        <begin position="726"/>
        <end position="747"/>
    </location>
</feature>
<feature type="transmembrane region" description="Helical" evidence="17">
    <location>
        <begin position="233"/>
        <end position="254"/>
    </location>
</feature>
<proteinExistence type="predicted"/>
<dbReference type="InterPro" id="IPR011333">
    <property type="entry name" value="SKP1/BTB/POZ_sf"/>
</dbReference>
<dbReference type="PRINTS" id="PR01496">
    <property type="entry name" value="SHAKERCHANEL"/>
</dbReference>
<dbReference type="InterPro" id="IPR003972">
    <property type="entry name" value="K_chnl_volt-dep_Kv1"/>
</dbReference>
<evidence type="ECO:0000256" key="9">
    <source>
        <dbReference type="ARBA" id="ARBA00022958"/>
    </source>
</evidence>
<evidence type="ECO:0000256" key="4">
    <source>
        <dbReference type="ARBA" id="ARBA00022538"/>
    </source>
</evidence>
<dbReference type="Gene3D" id="1.20.120.350">
    <property type="entry name" value="Voltage-gated potassium channels. Chain C"/>
    <property type="match status" value="1"/>
</dbReference>
<feature type="transmembrane region" description="Helical" evidence="17">
    <location>
        <begin position="487"/>
        <end position="513"/>
    </location>
</feature>
<evidence type="ECO:0000259" key="18">
    <source>
        <dbReference type="SMART" id="SM00225"/>
    </source>
</evidence>
<organism evidence="19 20">
    <name type="scientific">Hemibagrus guttatus</name>
    <dbReference type="NCBI Taxonomy" id="175788"/>
    <lineage>
        <taxon>Eukaryota</taxon>
        <taxon>Metazoa</taxon>
        <taxon>Chordata</taxon>
        <taxon>Craniata</taxon>
        <taxon>Vertebrata</taxon>
        <taxon>Euteleostomi</taxon>
        <taxon>Actinopterygii</taxon>
        <taxon>Neopterygii</taxon>
        <taxon>Teleostei</taxon>
        <taxon>Ostariophysi</taxon>
        <taxon>Siluriformes</taxon>
        <taxon>Bagridae</taxon>
        <taxon>Hemibagrus</taxon>
    </lineage>
</organism>
<evidence type="ECO:0000256" key="17">
    <source>
        <dbReference type="SAM" id="Phobius"/>
    </source>
</evidence>
<dbReference type="SUPFAM" id="SSF54695">
    <property type="entry name" value="POZ domain"/>
    <property type="match status" value="1"/>
</dbReference>
<comment type="subcellular location">
    <subcellularLocation>
        <location evidence="1">Cell membrane</location>
        <topology evidence="1">Multi-pass membrane protein</topology>
    </subcellularLocation>
</comment>
<keyword evidence="4" id="KW-0633">Potassium transport</keyword>
<keyword evidence="14" id="KW-0449">Lipoprotein</keyword>
<dbReference type="AlphaFoldDB" id="A0AAE0QWI1"/>
<dbReference type="SUPFAM" id="SSF81324">
    <property type="entry name" value="Voltage-gated potassium channels"/>
    <property type="match status" value="1"/>
</dbReference>
<dbReference type="InterPro" id="IPR003968">
    <property type="entry name" value="K_chnl_volt-dep_Kv"/>
</dbReference>
<feature type="transmembrane region" description="Helical" evidence="17">
    <location>
        <begin position="340"/>
        <end position="361"/>
    </location>
</feature>
<dbReference type="FunFam" id="3.30.710.10:FF:000007">
    <property type="entry name" value="Potassium voltage-gated channel subfamily A member 2"/>
    <property type="match status" value="1"/>
</dbReference>
<dbReference type="PRINTS" id="PR00169">
    <property type="entry name" value="KCHANNEL"/>
</dbReference>
<evidence type="ECO:0000256" key="14">
    <source>
        <dbReference type="ARBA" id="ARBA00023288"/>
    </source>
</evidence>
<dbReference type="InterPro" id="IPR003131">
    <property type="entry name" value="T1-type_BTB"/>
</dbReference>
<keyword evidence="6 17" id="KW-0812">Transmembrane</keyword>
<dbReference type="Gene3D" id="1.10.287.70">
    <property type="match status" value="1"/>
</dbReference>
<keyword evidence="15" id="KW-0407">Ion channel</keyword>
<evidence type="ECO:0000256" key="8">
    <source>
        <dbReference type="ARBA" id="ARBA00022882"/>
    </source>
</evidence>
<dbReference type="CDD" id="cd18410">
    <property type="entry name" value="BTB_POZ_Shaker-like"/>
    <property type="match status" value="1"/>
</dbReference>
<dbReference type="Pfam" id="PF02214">
    <property type="entry name" value="BTB_2"/>
    <property type="match status" value="1"/>
</dbReference>
<dbReference type="InterPro" id="IPR000210">
    <property type="entry name" value="BTB/POZ_dom"/>
</dbReference>
<keyword evidence="8" id="KW-0851">Voltage-gated channel</keyword>
<dbReference type="GO" id="GO:0008076">
    <property type="term" value="C:voltage-gated potassium channel complex"/>
    <property type="evidence" value="ECO:0007669"/>
    <property type="project" value="InterPro"/>
</dbReference>
<dbReference type="Pfam" id="PF00520">
    <property type="entry name" value="Ion_trans"/>
    <property type="match status" value="1"/>
</dbReference>
<evidence type="ECO:0000256" key="10">
    <source>
        <dbReference type="ARBA" id="ARBA00022989"/>
    </source>
</evidence>
<keyword evidence="12 17" id="KW-0472">Membrane</keyword>
<feature type="transmembrane region" description="Helical" evidence="17">
    <location>
        <begin position="376"/>
        <end position="394"/>
    </location>
</feature>
<keyword evidence="20" id="KW-1185">Reference proteome</keyword>
<dbReference type="EMBL" id="JAUCMX010000009">
    <property type="protein sequence ID" value="KAK3535085.1"/>
    <property type="molecule type" value="Genomic_DNA"/>
</dbReference>
<dbReference type="Pfam" id="PF13903">
    <property type="entry name" value="Claudin_2"/>
    <property type="match status" value="1"/>
</dbReference>
<dbReference type="InterPro" id="IPR004031">
    <property type="entry name" value="PMP22/EMP/MP20/Claudin"/>
</dbReference>
<dbReference type="GO" id="GO:0051260">
    <property type="term" value="P:protein homooligomerization"/>
    <property type="evidence" value="ECO:0007669"/>
    <property type="project" value="InterPro"/>
</dbReference>
<dbReference type="SMART" id="SM00225">
    <property type="entry name" value="BTB"/>
    <property type="match status" value="1"/>
</dbReference>
<feature type="transmembrane region" description="Helical" evidence="17">
    <location>
        <begin position="183"/>
        <end position="203"/>
    </location>
</feature>
<feature type="region of interest" description="Disordered" evidence="16">
    <location>
        <begin position="757"/>
        <end position="776"/>
    </location>
</feature>
<evidence type="ECO:0000256" key="15">
    <source>
        <dbReference type="ARBA" id="ARBA00023303"/>
    </source>
</evidence>
<keyword evidence="7" id="KW-0631">Potassium channel</keyword>
<dbReference type="GO" id="GO:0045202">
    <property type="term" value="C:synapse"/>
    <property type="evidence" value="ECO:0007669"/>
    <property type="project" value="TreeGrafter"/>
</dbReference>
<dbReference type="PANTHER" id="PTHR11537:SF24">
    <property type="entry name" value="POTASSIUM VOLTAGE-GATED CHANNEL SUBFAMILY A MEMBER 1"/>
    <property type="match status" value="1"/>
</dbReference>
<feature type="transmembrane region" description="Helical" evidence="17">
    <location>
        <begin position="651"/>
        <end position="670"/>
    </location>
</feature>
<protein>
    <recommendedName>
        <fullName evidence="18">BTB domain-containing protein</fullName>
    </recommendedName>
</protein>
<dbReference type="GO" id="GO:0005251">
    <property type="term" value="F:delayed rectifier potassium channel activity"/>
    <property type="evidence" value="ECO:0007669"/>
    <property type="project" value="TreeGrafter"/>
</dbReference>
<feature type="transmembrane region" description="Helical" evidence="17">
    <location>
        <begin position="458"/>
        <end position="481"/>
    </location>
</feature>
<feature type="domain" description="BTB" evidence="18">
    <location>
        <begin position="51"/>
        <end position="151"/>
    </location>
</feature>
<dbReference type="GO" id="GO:0044224">
    <property type="term" value="C:juxtaparanode region of axon"/>
    <property type="evidence" value="ECO:0007669"/>
    <property type="project" value="TreeGrafter"/>
</dbReference>
<dbReference type="GO" id="GO:0001508">
    <property type="term" value="P:action potential"/>
    <property type="evidence" value="ECO:0007669"/>
    <property type="project" value="TreeGrafter"/>
</dbReference>